<protein>
    <submittedName>
        <fullName evidence="5">Transcriptional regulator AsnC</fullName>
    </submittedName>
</protein>
<reference evidence="5 6" key="1">
    <citation type="journal article" date="2011" name="Front. Microbiol.">
        <title>Genomic signatures of strain selection and enhancement in Bacillus atrophaeus var. globigii, a historical biowarfare simulant.</title>
        <authorList>
            <person name="Gibbons H.S."/>
            <person name="Broomall S.M."/>
            <person name="McNew L.A."/>
            <person name="Daligault H."/>
            <person name="Chapman C."/>
            <person name="Bruce D."/>
            <person name="Karavis M."/>
            <person name="Krepps M."/>
            <person name="McGregor P.A."/>
            <person name="Hong C."/>
            <person name="Park K.H."/>
            <person name="Akmal A."/>
            <person name="Feldman A."/>
            <person name="Lin J.S."/>
            <person name="Chang W.E."/>
            <person name="Higgs B.W."/>
            <person name="Demirev P."/>
            <person name="Lindquist J."/>
            <person name="Liem A."/>
            <person name="Fochler E."/>
            <person name="Read T.D."/>
            <person name="Tapia R."/>
            <person name="Johnson S."/>
            <person name="Bishop-Lilly K.A."/>
            <person name="Detter C."/>
            <person name="Han C."/>
            <person name="Sozhamannan S."/>
            <person name="Rosenzweig C.N."/>
            <person name="Skowronski E.W."/>
        </authorList>
    </citation>
    <scope>NUCLEOTIDE SEQUENCE [LARGE SCALE GENOMIC DNA]</scope>
    <source>
        <strain evidence="5 6">GYP-17</strain>
    </source>
</reference>
<keyword evidence="2" id="KW-0238">DNA-binding</keyword>
<dbReference type="RefSeq" id="WP_126776985.1">
    <property type="nucleotide sequence ID" value="NZ_PIPM01000006.1"/>
</dbReference>
<evidence type="ECO:0000256" key="1">
    <source>
        <dbReference type="ARBA" id="ARBA00023015"/>
    </source>
</evidence>
<dbReference type="InterPro" id="IPR036390">
    <property type="entry name" value="WH_DNA-bd_sf"/>
</dbReference>
<dbReference type="SUPFAM" id="SSF54909">
    <property type="entry name" value="Dimeric alpha+beta barrel"/>
    <property type="match status" value="1"/>
</dbReference>
<dbReference type="InterPro" id="IPR000485">
    <property type="entry name" value="AsnC-type_HTH_dom"/>
</dbReference>
<dbReference type="Proteomes" id="UP000288405">
    <property type="component" value="Unassembled WGS sequence"/>
</dbReference>
<evidence type="ECO:0000256" key="3">
    <source>
        <dbReference type="ARBA" id="ARBA00023163"/>
    </source>
</evidence>
<dbReference type="PROSITE" id="PS50956">
    <property type="entry name" value="HTH_ASNC_2"/>
    <property type="match status" value="1"/>
</dbReference>
<evidence type="ECO:0000256" key="2">
    <source>
        <dbReference type="ARBA" id="ARBA00023125"/>
    </source>
</evidence>
<dbReference type="PANTHER" id="PTHR30154:SF34">
    <property type="entry name" value="TRANSCRIPTIONAL REGULATOR AZLB"/>
    <property type="match status" value="1"/>
</dbReference>
<organism evidence="5 6">
    <name type="scientific">Aliidiomarina sanyensis</name>
    <dbReference type="NCBI Taxonomy" id="1249555"/>
    <lineage>
        <taxon>Bacteria</taxon>
        <taxon>Pseudomonadati</taxon>
        <taxon>Pseudomonadota</taxon>
        <taxon>Gammaproteobacteria</taxon>
        <taxon>Alteromonadales</taxon>
        <taxon>Idiomarinaceae</taxon>
        <taxon>Aliidiomarina</taxon>
    </lineage>
</organism>
<dbReference type="PANTHER" id="PTHR30154">
    <property type="entry name" value="LEUCINE-RESPONSIVE REGULATORY PROTEIN"/>
    <property type="match status" value="1"/>
</dbReference>
<dbReference type="AlphaFoldDB" id="A0A432WGP4"/>
<gene>
    <name evidence="5" type="ORF">CWE11_07460</name>
</gene>
<name>A0A432WGP4_9GAMM</name>
<keyword evidence="6" id="KW-1185">Reference proteome</keyword>
<evidence type="ECO:0000313" key="6">
    <source>
        <dbReference type="Proteomes" id="UP000288405"/>
    </source>
</evidence>
<comment type="caution">
    <text evidence="5">The sequence shown here is derived from an EMBL/GenBank/DDBJ whole genome shotgun (WGS) entry which is preliminary data.</text>
</comment>
<accession>A0A432WGP4</accession>
<dbReference type="SMART" id="SM00344">
    <property type="entry name" value="HTH_ASNC"/>
    <property type="match status" value="1"/>
</dbReference>
<dbReference type="Gene3D" id="1.10.10.10">
    <property type="entry name" value="Winged helix-like DNA-binding domain superfamily/Winged helix DNA-binding domain"/>
    <property type="match status" value="1"/>
</dbReference>
<dbReference type="Pfam" id="PF13412">
    <property type="entry name" value="HTH_24"/>
    <property type="match status" value="1"/>
</dbReference>
<dbReference type="Gene3D" id="3.30.70.920">
    <property type="match status" value="1"/>
</dbReference>
<dbReference type="SUPFAM" id="SSF46785">
    <property type="entry name" value="Winged helix' DNA-binding domain"/>
    <property type="match status" value="1"/>
</dbReference>
<dbReference type="Pfam" id="PF01037">
    <property type="entry name" value="AsnC_trans_reg"/>
    <property type="match status" value="1"/>
</dbReference>
<dbReference type="InterPro" id="IPR019887">
    <property type="entry name" value="Tscrpt_reg_AsnC/Lrp_C"/>
</dbReference>
<sequence length="149" mass="16653">MIDNLDKNILNALTENARLSYAEIAKANRVSPATVHVRVEKMRKAGIITGAKLSIDPRKLGFDICCFIGIILRQAGDYPSALEKLKALPEVTEAYYTTGQYSVLIKVLVRNIDDLQKLLIERLQVIDEIQSTETLISLQTPIQRTIQAT</sequence>
<evidence type="ECO:0000259" key="4">
    <source>
        <dbReference type="PROSITE" id="PS50956"/>
    </source>
</evidence>
<dbReference type="GO" id="GO:0043200">
    <property type="term" value="P:response to amino acid"/>
    <property type="evidence" value="ECO:0007669"/>
    <property type="project" value="TreeGrafter"/>
</dbReference>
<dbReference type="GO" id="GO:0043565">
    <property type="term" value="F:sequence-specific DNA binding"/>
    <property type="evidence" value="ECO:0007669"/>
    <property type="project" value="InterPro"/>
</dbReference>
<dbReference type="InterPro" id="IPR036388">
    <property type="entry name" value="WH-like_DNA-bd_sf"/>
</dbReference>
<evidence type="ECO:0000313" key="5">
    <source>
        <dbReference type="EMBL" id="RUO32859.1"/>
    </source>
</evidence>
<dbReference type="PRINTS" id="PR00033">
    <property type="entry name" value="HTHASNC"/>
</dbReference>
<keyword evidence="3" id="KW-0804">Transcription</keyword>
<proteinExistence type="predicted"/>
<dbReference type="NCBIfam" id="NF008384">
    <property type="entry name" value="PRK11179.1"/>
    <property type="match status" value="1"/>
</dbReference>
<keyword evidence="1" id="KW-0805">Transcription regulation</keyword>
<dbReference type="GO" id="GO:0005829">
    <property type="term" value="C:cytosol"/>
    <property type="evidence" value="ECO:0007669"/>
    <property type="project" value="TreeGrafter"/>
</dbReference>
<dbReference type="OrthoDB" id="1094536at2"/>
<dbReference type="InterPro" id="IPR011008">
    <property type="entry name" value="Dimeric_a/b-barrel"/>
</dbReference>
<dbReference type="InterPro" id="IPR019888">
    <property type="entry name" value="Tscrpt_reg_AsnC-like"/>
</dbReference>
<feature type="domain" description="HTH asnC-type" evidence="4">
    <location>
        <begin position="2"/>
        <end position="63"/>
    </location>
</feature>
<dbReference type="EMBL" id="PIPM01000006">
    <property type="protein sequence ID" value="RUO32859.1"/>
    <property type="molecule type" value="Genomic_DNA"/>
</dbReference>